<dbReference type="EMBL" id="BAAAHQ010000047">
    <property type="protein sequence ID" value="GAA0950696.1"/>
    <property type="molecule type" value="Genomic_DNA"/>
</dbReference>
<keyword evidence="2" id="KW-1185">Reference proteome</keyword>
<comment type="caution">
    <text evidence="1">The sequence shown here is derived from an EMBL/GenBank/DDBJ whole genome shotgun (WGS) entry which is preliminary data.</text>
</comment>
<accession>A0ABP4BJB0</accession>
<dbReference type="Proteomes" id="UP001501578">
    <property type="component" value="Unassembled WGS sequence"/>
</dbReference>
<protein>
    <submittedName>
        <fullName evidence="1">Uncharacterized protein</fullName>
    </submittedName>
</protein>
<organism evidence="1 2">
    <name type="scientific">Nonomuraea longicatena</name>
    <dbReference type="NCBI Taxonomy" id="83682"/>
    <lineage>
        <taxon>Bacteria</taxon>
        <taxon>Bacillati</taxon>
        <taxon>Actinomycetota</taxon>
        <taxon>Actinomycetes</taxon>
        <taxon>Streptosporangiales</taxon>
        <taxon>Streptosporangiaceae</taxon>
        <taxon>Nonomuraea</taxon>
    </lineage>
</organism>
<evidence type="ECO:0000313" key="2">
    <source>
        <dbReference type="Proteomes" id="UP001501578"/>
    </source>
</evidence>
<gene>
    <name evidence="1" type="ORF">GCM10009560_70410</name>
</gene>
<evidence type="ECO:0000313" key="1">
    <source>
        <dbReference type="EMBL" id="GAA0950696.1"/>
    </source>
</evidence>
<reference evidence="2" key="1">
    <citation type="journal article" date="2019" name="Int. J. Syst. Evol. Microbiol.">
        <title>The Global Catalogue of Microorganisms (GCM) 10K type strain sequencing project: providing services to taxonomists for standard genome sequencing and annotation.</title>
        <authorList>
            <consortium name="The Broad Institute Genomics Platform"/>
            <consortium name="The Broad Institute Genome Sequencing Center for Infectious Disease"/>
            <person name="Wu L."/>
            <person name="Ma J."/>
        </authorList>
    </citation>
    <scope>NUCLEOTIDE SEQUENCE [LARGE SCALE GENOMIC DNA]</scope>
    <source>
        <strain evidence="2">JCM 11136</strain>
    </source>
</reference>
<proteinExistence type="predicted"/>
<name>A0ABP4BJB0_9ACTN</name>
<sequence length="45" mass="4845">MVNGSPAQGPAWDTWDKAHGAMSLKRALFALVHNVEGQQGRQGQV</sequence>